<evidence type="ECO:0000256" key="5">
    <source>
        <dbReference type="ARBA" id="ARBA00022989"/>
    </source>
</evidence>
<comment type="caution">
    <text evidence="9">The sequence shown here is derived from an EMBL/GenBank/DDBJ whole genome shotgun (WGS) entry which is preliminary data.</text>
</comment>
<evidence type="ECO:0000256" key="7">
    <source>
        <dbReference type="SAM" id="Phobius"/>
    </source>
</evidence>
<feature type="domain" description="Phosphatidic acid phosphatase type 2/haloperoxidase" evidence="8">
    <location>
        <begin position="50"/>
        <end position="161"/>
    </location>
</feature>
<evidence type="ECO:0000256" key="1">
    <source>
        <dbReference type="ARBA" id="ARBA00004651"/>
    </source>
</evidence>
<evidence type="ECO:0000313" key="9">
    <source>
        <dbReference type="EMBL" id="HIR71536.1"/>
    </source>
</evidence>
<dbReference type="GO" id="GO:0005886">
    <property type="term" value="C:plasma membrane"/>
    <property type="evidence" value="ECO:0007669"/>
    <property type="project" value="UniProtKB-SubCell"/>
</dbReference>
<evidence type="ECO:0000313" key="10">
    <source>
        <dbReference type="Proteomes" id="UP000823912"/>
    </source>
</evidence>
<evidence type="ECO:0000256" key="2">
    <source>
        <dbReference type="ARBA" id="ARBA00022475"/>
    </source>
</evidence>
<keyword evidence="5 7" id="KW-1133">Transmembrane helix</keyword>
<feature type="transmembrane region" description="Helical" evidence="7">
    <location>
        <begin position="120"/>
        <end position="140"/>
    </location>
</feature>
<feature type="transmembrane region" description="Helical" evidence="7">
    <location>
        <begin position="50"/>
        <end position="69"/>
    </location>
</feature>
<gene>
    <name evidence="9" type="ORF">IAA55_09675</name>
</gene>
<feature type="transmembrane region" description="Helical" evidence="7">
    <location>
        <begin position="20"/>
        <end position="44"/>
    </location>
</feature>
<dbReference type="InterPro" id="IPR036938">
    <property type="entry name" value="PAP2/HPO_sf"/>
</dbReference>
<evidence type="ECO:0000256" key="4">
    <source>
        <dbReference type="ARBA" id="ARBA00022801"/>
    </source>
</evidence>
<dbReference type="Pfam" id="PF01569">
    <property type="entry name" value="PAP2"/>
    <property type="match status" value="1"/>
</dbReference>
<dbReference type="EMBL" id="DVHM01000163">
    <property type="protein sequence ID" value="HIR71536.1"/>
    <property type="molecule type" value="Genomic_DNA"/>
</dbReference>
<dbReference type="AlphaFoldDB" id="A0A9D1JBB0"/>
<feature type="transmembrane region" description="Helical" evidence="7">
    <location>
        <begin position="146"/>
        <end position="164"/>
    </location>
</feature>
<evidence type="ECO:0000256" key="3">
    <source>
        <dbReference type="ARBA" id="ARBA00022692"/>
    </source>
</evidence>
<proteinExistence type="predicted"/>
<dbReference type="InterPro" id="IPR000326">
    <property type="entry name" value="PAP2/HPO"/>
</dbReference>
<keyword evidence="4" id="KW-0378">Hydrolase</keyword>
<sequence length="176" mass="19343">MEIKILDFIQNMRTPIGDSIMCFITDLGNAGMIWIVLTVILLLIPKTRKSGFIMAAALILDAILCNGILKNAFARVRPCDVNPAVDLLIPRPEDYSFPSGHTAASFAAVSALFFAGEKKLWKPALLLAVLIAFSRLYLYVHYPTDVLGGIAVGVICGYAGMRLVKQLFKLRKKETV</sequence>
<keyword evidence="2" id="KW-1003">Cell membrane</keyword>
<dbReference type="GO" id="GO:0016787">
    <property type="term" value="F:hydrolase activity"/>
    <property type="evidence" value="ECO:0007669"/>
    <property type="project" value="UniProtKB-KW"/>
</dbReference>
<dbReference type="Gene3D" id="1.20.144.10">
    <property type="entry name" value="Phosphatidic acid phosphatase type 2/haloperoxidase"/>
    <property type="match status" value="2"/>
</dbReference>
<dbReference type="Proteomes" id="UP000823912">
    <property type="component" value="Unassembled WGS sequence"/>
</dbReference>
<accession>A0A9D1JBB0</accession>
<evidence type="ECO:0000256" key="6">
    <source>
        <dbReference type="ARBA" id="ARBA00023136"/>
    </source>
</evidence>
<dbReference type="SMART" id="SM00014">
    <property type="entry name" value="acidPPc"/>
    <property type="match status" value="1"/>
</dbReference>
<keyword evidence="3 7" id="KW-0812">Transmembrane</keyword>
<reference evidence="9" key="2">
    <citation type="journal article" date="2021" name="PeerJ">
        <title>Extensive microbial diversity within the chicken gut microbiome revealed by metagenomics and culture.</title>
        <authorList>
            <person name="Gilroy R."/>
            <person name="Ravi A."/>
            <person name="Getino M."/>
            <person name="Pursley I."/>
            <person name="Horton D.L."/>
            <person name="Alikhan N.F."/>
            <person name="Baker D."/>
            <person name="Gharbi K."/>
            <person name="Hall N."/>
            <person name="Watson M."/>
            <person name="Adriaenssens E.M."/>
            <person name="Foster-Nyarko E."/>
            <person name="Jarju S."/>
            <person name="Secka A."/>
            <person name="Antonio M."/>
            <person name="Oren A."/>
            <person name="Chaudhuri R.R."/>
            <person name="La Ragione R."/>
            <person name="Hildebrand F."/>
            <person name="Pallen M.J."/>
        </authorList>
    </citation>
    <scope>NUCLEOTIDE SEQUENCE</scope>
    <source>
        <strain evidence="9">ChiSjej5B23-6657</strain>
    </source>
</reference>
<keyword evidence="6 7" id="KW-0472">Membrane</keyword>
<evidence type="ECO:0000259" key="8">
    <source>
        <dbReference type="SMART" id="SM00014"/>
    </source>
</evidence>
<dbReference type="PANTHER" id="PTHR14969">
    <property type="entry name" value="SPHINGOSINE-1-PHOSPHATE PHOSPHOHYDROLASE"/>
    <property type="match status" value="1"/>
</dbReference>
<dbReference type="PANTHER" id="PTHR14969:SF62">
    <property type="entry name" value="DECAPRENYLPHOSPHORYL-5-PHOSPHORIBOSE PHOSPHATASE RV3807C-RELATED"/>
    <property type="match status" value="1"/>
</dbReference>
<name>A0A9D1JBB0_9FIRM</name>
<dbReference type="SUPFAM" id="SSF48317">
    <property type="entry name" value="Acid phosphatase/Vanadium-dependent haloperoxidase"/>
    <property type="match status" value="1"/>
</dbReference>
<protein>
    <submittedName>
        <fullName evidence="9">Phosphatase PAP2 family protein</fullName>
    </submittedName>
</protein>
<comment type="subcellular location">
    <subcellularLocation>
        <location evidence="1">Cell membrane</location>
        <topology evidence="1">Multi-pass membrane protein</topology>
    </subcellularLocation>
</comment>
<organism evidence="9 10">
    <name type="scientific">Candidatus Pullilachnospira gallistercoris</name>
    <dbReference type="NCBI Taxonomy" id="2840911"/>
    <lineage>
        <taxon>Bacteria</taxon>
        <taxon>Bacillati</taxon>
        <taxon>Bacillota</taxon>
        <taxon>Clostridia</taxon>
        <taxon>Lachnospirales</taxon>
        <taxon>Lachnospiraceae</taxon>
        <taxon>Lachnospiraceae incertae sedis</taxon>
        <taxon>Candidatus Pullilachnospira</taxon>
    </lineage>
</organism>
<reference evidence="9" key="1">
    <citation type="submission" date="2020-10" db="EMBL/GenBank/DDBJ databases">
        <authorList>
            <person name="Gilroy R."/>
        </authorList>
    </citation>
    <scope>NUCLEOTIDE SEQUENCE</scope>
    <source>
        <strain evidence="9">ChiSjej5B23-6657</strain>
    </source>
</reference>